<dbReference type="PANTHER" id="PTHR34198:SF1">
    <property type="entry name" value="OS01G0104300 PROTEIN"/>
    <property type="match status" value="1"/>
</dbReference>
<dbReference type="PANTHER" id="PTHR34198">
    <property type="entry name" value="OS01G0175100 PROTEIN"/>
    <property type="match status" value="1"/>
</dbReference>
<sequence>MASSVILSFRPPVPIRASAAAGGDRRSEVRGRSGGGGKWWAPLFGWTAEPDYIDGGAAAEKETGAAEAEAEAAPARRRTRRYAAFTEEKARELRMRMMETESFHDPCTTPPSPLASLPTSLAGPALKYGGIYIIWD</sequence>
<evidence type="ECO:0000256" key="1">
    <source>
        <dbReference type="SAM" id="MobiDB-lite"/>
    </source>
</evidence>
<gene>
    <name evidence="2" type="ORF">CB5_LOCUS26173</name>
</gene>
<dbReference type="EMBL" id="LR862136">
    <property type="protein sequence ID" value="CAD1842962.1"/>
    <property type="molecule type" value="Genomic_DNA"/>
</dbReference>
<evidence type="ECO:0000313" key="2">
    <source>
        <dbReference type="EMBL" id="CAD1842962.1"/>
    </source>
</evidence>
<organism evidence="2">
    <name type="scientific">Ananas comosus var. bracteatus</name>
    <name type="common">red pineapple</name>
    <dbReference type="NCBI Taxonomy" id="296719"/>
    <lineage>
        <taxon>Eukaryota</taxon>
        <taxon>Viridiplantae</taxon>
        <taxon>Streptophyta</taxon>
        <taxon>Embryophyta</taxon>
        <taxon>Tracheophyta</taxon>
        <taxon>Spermatophyta</taxon>
        <taxon>Magnoliopsida</taxon>
        <taxon>Liliopsida</taxon>
        <taxon>Poales</taxon>
        <taxon>Bromeliaceae</taxon>
        <taxon>Bromelioideae</taxon>
        <taxon>Ananas</taxon>
    </lineage>
</organism>
<reference evidence="2" key="1">
    <citation type="submission" date="2020-07" db="EMBL/GenBank/DDBJ databases">
        <authorList>
            <person name="Lin J."/>
        </authorList>
    </citation>
    <scope>NUCLEOTIDE SEQUENCE</scope>
</reference>
<dbReference type="AlphaFoldDB" id="A0A6V7QII1"/>
<name>A0A6V7QII1_ANACO</name>
<feature type="region of interest" description="Disordered" evidence="1">
    <location>
        <begin position="59"/>
        <end position="79"/>
    </location>
</feature>
<proteinExistence type="predicted"/>
<protein>
    <submittedName>
        <fullName evidence="2">Uncharacterized protein</fullName>
    </submittedName>
</protein>
<accession>A0A6V7QII1</accession>